<comment type="caution">
    <text evidence="15">The sequence shown here is derived from an EMBL/GenBank/DDBJ whole genome shotgun (WGS) entry which is preliminary data.</text>
</comment>
<keyword evidence="16" id="KW-1185">Reference proteome</keyword>
<dbReference type="PROSITE" id="PS51686">
    <property type="entry name" value="SAM_MT_RSMB_NOP"/>
    <property type="match status" value="1"/>
</dbReference>
<evidence type="ECO:0000256" key="10">
    <source>
        <dbReference type="ARBA" id="ARBA00030399"/>
    </source>
</evidence>
<dbReference type="SUPFAM" id="SSF48013">
    <property type="entry name" value="NusB-like"/>
    <property type="match status" value="1"/>
</dbReference>
<evidence type="ECO:0000256" key="1">
    <source>
        <dbReference type="ARBA" id="ARBA00002724"/>
    </source>
</evidence>
<evidence type="ECO:0000256" key="4">
    <source>
        <dbReference type="ARBA" id="ARBA00022490"/>
    </source>
</evidence>
<dbReference type="InterPro" id="IPR004573">
    <property type="entry name" value="rRNA_ssu_MeTfrase_B"/>
</dbReference>
<dbReference type="InterPro" id="IPR035926">
    <property type="entry name" value="NusB-like_sf"/>
</dbReference>
<evidence type="ECO:0000256" key="8">
    <source>
        <dbReference type="ARBA" id="ARBA00022691"/>
    </source>
</evidence>
<evidence type="ECO:0000256" key="7">
    <source>
        <dbReference type="ARBA" id="ARBA00022679"/>
    </source>
</evidence>
<evidence type="ECO:0000256" key="11">
    <source>
        <dbReference type="ARBA" id="ARBA00031088"/>
    </source>
</evidence>
<feature type="binding site" evidence="13">
    <location>
        <position position="333"/>
    </location>
    <ligand>
        <name>S-adenosyl-L-methionine</name>
        <dbReference type="ChEBI" id="CHEBI:59789"/>
    </ligand>
</feature>
<comment type="function">
    <text evidence="1">Specifically methylates the cytosine at position 967 (m5C967) of 16S rRNA.</text>
</comment>
<evidence type="ECO:0000256" key="3">
    <source>
        <dbReference type="ARBA" id="ARBA00012140"/>
    </source>
</evidence>
<feature type="domain" description="SAM-dependent MTase RsmB/NOP-type" evidence="14">
    <location>
        <begin position="174"/>
        <end position="448"/>
    </location>
</feature>
<feature type="binding site" evidence="13">
    <location>
        <begin position="264"/>
        <end position="270"/>
    </location>
    <ligand>
        <name>S-adenosyl-L-methionine</name>
        <dbReference type="ChEBI" id="CHEBI:59789"/>
    </ligand>
</feature>
<dbReference type="AlphaFoldDB" id="A0A4R1MYV4"/>
<keyword evidence="7 13" id="KW-0808">Transferase</keyword>
<dbReference type="CDD" id="cd02440">
    <property type="entry name" value="AdoMet_MTases"/>
    <property type="match status" value="1"/>
</dbReference>
<dbReference type="FunFam" id="3.40.50.150:FF:000022">
    <property type="entry name" value="Ribosomal RNA small subunit methyltransferase B"/>
    <property type="match status" value="1"/>
</dbReference>
<dbReference type="Proteomes" id="UP000294545">
    <property type="component" value="Unassembled WGS sequence"/>
</dbReference>
<dbReference type="Pfam" id="PF01189">
    <property type="entry name" value="Methyltr_RsmB-F"/>
    <property type="match status" value="1"/>
</dbReference>
<accession>A0A4R1MYV4</accession>
<organism evidence="15 16">
    <name type="scientific">Natranaerovirga hydrolytica</name>
    <dbReference type="NCBI Taxonomy" id="680378"/>
    <lineage>
        <taxon>Bacteria</taxon>
        <taxon>Bacillati</taxon>
        <taxon>Bacillota</taxon>
        <taxon>Clostridia</taxon>
        <taxon>Lachnospirales</taxon>
        <taxon>Natranaerovirgaceae</taxon>
        <taxon>Natranaerovirga</taxon>
    </lineage>
</organism>
<evidence type="ECO:0000313" key="15">
    <source>
        <dbReference type="EMBL" id="TCK98335.1"/>
    </source>
</evidence>
<dbReference type="PANTHER" id="PTHR22807">
    <property type="entry name" value="NOP2 YEAST -RELATED NOL1/NOP2/FMU SUN DOMAIN-CONTAINING"/>
    <property type="match status" value="1"/>
</dbReference>
<dbReference type="InterPro" id="IPR054728">
    <property type="entry name" value="RsmB-like_ferredoxin"/>
</dbReference>
<dbReference type="SUPFAM" id="SSF53335">
    <property type="entry name" value="S-adenosyl-L-methionine-dependent methyltransferases"/>
    <property type="match status" value="1"/>
</dbReference>
<feature type="active site" description="Nucleophile" evidence="13">
    <location>
        <position position="386"/>
    </location>
</feature>
<name>A0A4R1MYV4_9FIRM</name>
<feature type="binding site" evidence="13">
    <location>
        <position position="315"/>
    </location>
    <ligand>
        <name>S-adenosyl-L-methionine</name>
        <dbReference type="ChEBI" id="CHEBI:59789"/>
    </ligand>
</feature>
<dbReference type="GO" id="GO:0003723">
    <property type="term" value="F:RNA binding"/>
    <property type="evidence" value="ECO:0007669"/>
    <property type="project" value="UniProtKB-UniRule"/>
</dbReference>
<evidence type="ECO:0000256" key="9">
    <source>
        <dbReference type="ARBA" id="ARBA00022884"/>
    </source>
</evidence>
<dbReference type="EMBL" id="SMGQ01000011">
    <property type="protein sequence ID" value="TCK98335.1"/>
    <property type="molecule type" value="Genomic_DNA"/>
</dbReference>
<dbReference type="Gene3D" id="3.30.70.1170">
    <property type="entry name" value="Sun protein, domain 3"/>
    <property type="match status" value="1"/>
</dbReference>
<evidence type="ECO:0000259" key="14">
    <source>
        <dbReference type="PROSITE" id="PS51686"/>
    </source>
</evidence>
<comment type="subcellular location">
    <subcellularLocation>
        <location evidence="2">Cytoplasm</location>
    </subcellularLocation>
</comment>
<dbReference type="NCBIfam" id="NF011494">
    <property type="entry name" value="PRK14902.1"/>
    <property type="match status" value="1"/>
</dbReference>
<keyword evidence="9 13" id="KW-0694">RNA-binding</keyword>
<dbReference type="Gene3D" id="3.40.50.150">
    <property type="entry name" value="Vaccinia Virus protein VP39"/>
    <property type="match status" value="1"/>
</dbReference>
<evidence type="ECO:0000256" key="5">
    <source>
        <dbReference type="ARBA" id="ARBA00022552"/>
    </source>
</evidence>
<keyword evidence="6 13" id="KW-0489">Methyltransferase</keyword>
<dbReference type="InterPro" id="IPR029063">
    <property type="entry name" value="SAM-dependent_MTases_sf"/>
</dbReference>
<evidence type="ECO:0000256" key="13">
    <source>
        <dbReference type="PROSITE-ProRule" id="PRU01023"/>
    </source>
</evidence>
<dbReference type="EC" id="2.1.1.176" evidence="3"/>
<dbReference type="InterPro" id="IPR049560">
    <property type="entry name" value="MeTrfase_RsmB-F_NOP2_cat"/>
</dbReference>
<dbReference type="GO" id="GO:0008649">
    <property type="term" value="F:rRNA methyltransferase activity"/>
    <property type="evidence" value="ECO:0007669"/>
    <property type="project" value="InterPro"/>
</dbReference>
<dbReference type="RefSeq" id="WP_243116974.1">
    <property type="nucleotide sequence ID" value="NZ_SMGQ01000011.1"/>
</dbReference>
<evidence type="ECO:0000256" key="6">
    <source>
        <dbReference type="ARBA" id="ARBA00022603"/>
    </source>
</evidence>
<keyword evidence="4" id="KW-0963">Cytoplasm</keyword>
<dbReference type="PRINTS" id="PR02008">
    <property type="entry name" value="RCMTFAMILY"/>
</dbReference>
<dbReference type="Gene3D" id="1.10.940.10">
    <property type="entry name" value="NusB-like"/>
    <property type="match status" value="1"/>
</dbReference>
<sequence length="449" mass="51861">MSQINTRMLALNALEDITTNKVFSNKALNTILKKHQDLSKQDRAFLTRLVEGTLEHLIQLDYIINQFSKTKTNKMKKQILNILRISVYQLKYMDSIPDSAVCNEAVKLAKKKGFIKLSGFVNGVLRNIARSLEDIEMPNETSHPIRYLSVMYSFPEWIIQLWLEQYNYETIKTMCQESNKTPKTTIRCNKTLITPDALKEMLKDKNIIVEEGQLLDYAFNISKYNYLQDIDAFNKGYFQIQDESSMLVAEVASPKETDKILDVCAAPGGKTTHLSEITRQKALIIARDISQEKTNLIQENIKRLNLENIRVEVWDALIRDEASIEQYDVVIADLPCSGLGIISKKPDIKYNVTHDQIQSLVNIQRNILTVIQEYVKPGGTLIYSTCTINKEENDNNLYWFEDNFPYKREDITPLVSDKIKPYCQEGYLQILPQYFNTDGFFISKLRKDC</sequence>
<dbReference type="GO" id="GO:0005737">
    <property type="term" value="C:cytoplasm"/>
    <property type="evidence" value="ECO:0007669"/>
    <property type="project" value="UniProtKB-SubCell"/>
</dbReference>
<keyword evidence="5" id="KW-0698">rRNA processing</keyword>
<dbReference type="GO" id="GO:0006355">
    <property type="term" value="P:regulation of DNA-templated transcription"/>
    <property type="evidence" value="ECO:0007669"/>
    <property type="project" value="InterPro"/>
</dbReference>
<evidence type="ECO:0000256" key="2">
    <source>
        <dbReference type="ARBA" id="ARBA00004496"/>
    </source>
</evidence>
<evidence type="ECO:0000313" key="16">
    <source>
        <dbReference type="Proteomes" id="UP000294545"/>
    </source>
</evidence>
<dbReference type="PANTHER" id="PTHR22807:SF53">
    <property type="entry name" value="RIBOSOMAL RNA SMALL SUBUNIT METHYLTRANSFERASE B-RELATED"/>
    <property type="match status" value="1"/>
</dbReference>
<dbReference type="InterPro" id="IPR006027">
    <property type="entry name" value="NusB_RsmB_TIM44"/>
</dbReference>
<dbReference type="InterPro" id="IPR001678">
    <property type="entry name" value="MeTrfase_RsmB-F_NOP2_dom"/>
</dbReference>
<protein>
    <recommendedName>
        <fullName evidence="3">16S rRNA (cytosine(967)-C(5))-methyltransferase</fullName>
        <ecNumber evidence="3">2.1.1.176</ecNumber>
    </recommendedName>
    <alternativeName>
        <fullName evidence="10">16S rRNA m5C967 methyltransferase</fullName>
    </alternativeName>
    <alternativeName>
        <fullName evidence="11">rRNA (cytosine-C(5)-)-methyltransferase RsmB</fullName>
    </alternativeName>
</protein>
<reference evidence="15 16" key="1">
    <citation type="submission" date="2019-03" db="EMBL/GenBank/DDBJ databases">
        <title>Genomic Encyclopedia of Type Strains, Phase IV (KMG-IV): sequencing the most valuable type-strain genomes for metagenomic binning, comparative biology and taxonomic classification.</title>
        <authorList>
            <person name="Goeker M."/>
        </authorList>
    </citation>
    <scope>NUCLEOTIDE SEQUENCE [LARGE SCALE GENOMIC DNA]</scope>
    <source>
        <strain evidence="15 16">DSM 24176</strain>
    </source>
</reference>
<dbReference type="Pfam" id="PF22458">
    <property type="entry name" value="RsmF-B_ferredox"/>
    <property type="match status" value="1"/>
</dbReference>
<evidence type="ECO:0000256" key="12">
    <source>
        <dbReference type="ARBA" id="ARBA00047283"/>
    </source>
</evidence>
<feature type="binding site" evidence="13">
    <location>
        <position position="288"/>
    </location>
    <ligand>
        <name>S-adenosyl-L-methionine</name>
        <dbReference type="ChEBI" id="CHEBI:59789"/>
    </ligand>
</feature>
<dbReference type="NCBIfam" id="TIGR00563">
    <property type="entry name" value="rsmB"/>
    <property type="match status" value="1"/>
</dbReference>
<comment type="catalytic activity">
    <reaction evidence="12">
        <text>cytidine(967) in 16S rRNA + S-adenosyl-L-methionine = 5-methylcytidine(967) in 16S rRNA + S-adenosyl-L-homocysteine + H(+)</text>
        <dbReference type="Rhea" id="RHEA:42748"/>
        <dbReference type="Rhea" id="RHEA-COMP:10219"/>
        <dbReference type="Rhea" id="RHEA-COMP:10220"/>
        <dbReference type="ChEBI" id="CHEBI:15378"/>
        <dbReference type="ChEBI" id="CHEBI:57856"/>
        <dbReference type="ChEBI" id="CHEBI:59789"/>
        <dbReference type="ChEBI" id="CHEBI:74483"/>
        <dbReference type="ChEBI" id="CHEBI:82748"/>
        <dbReference type="EC" id="2.1.1.176"/>
    </reaction>
</comment>
<keyword evidence="8 13" id="KW-0949">S-adenosyl-L-methionine</keyword>
<comment type="similarity">
    <text evidence="13">Belongs to the class I-like SAM-binding methyltransferase superfamily. RsmB/NOP family.</text>
</comment>
<gene>
    <name evidence="15" type="ORF">EDC19_0755</name>
</gene>
<dbReference type="Pfam" id="PF01029">
    <property type="entry name" value="NusB"/>
    <property type="match status" value="1"/>
</dbReference>
<dbReference type="InterPro" id="IPR023267">
    <property type="entry name" value="RCMT"/>
</dbReference>
<proteinExistence type="inferred from homology"/>